<feature type="transmembrane region" description="Helical" evidence="3">
    <location>
        <begin position="113"/>
        <end position="131"/>
    </location>
</feature>
<dbReference type="RefSeq" id="WP_083299724.1">
    <property type="nucleotide sequence ID" value="NZ_JAVFKP010000001.1"/>
</dbReference>
<dbReference type="GO" id="GO:0052621">
    <property type="term" value="F:diguanylate cyclase activity"/>
    <property type="evidence" value="ECO:0007669"/>
    <property type="project" value="UniProtKB-EC"/>
</dbReference>
<dbReference type="CDD" id="cd01949">
    <property type="entry name" value="GGDEF"/>
    <property type="match status" value="1"/>
</dbReference>
<comment type="catalytic activity">
    <reaction evidence="2">
        <text>2 GTP = 3',3'-c-di-GMP + 2 diphosphate</text>
        <dbReference type="Rhea" id="RHEA:24898"/>
        <dbReference type="ChEBI" id="CHEBI:33019"/>
        <dbReference type="ChEBI" id="CHEBI:37565"/>
        <dbReference type="ChEBI" id="CHEBI:58805"/>
        <dbReference type="EC" id="2.7.7.65"/>
    </reaction>
</comment>
<dbReference type="SMART" id="SM00267">
    <property type="entry name" value="GGDEF"/>
    <property type="match status" value="1"/>
</dbReference>
<keyword evidence="3" id="KW-1133">Transmembrane helix</keyword>
<feature type="transmembrane region" description="Helical" evidence="3">
    <location>
        <begin position="60"/>
        <end position="80"/>
    </location>
</feature>
<evidence type="ECO:0000313" key="5">
    <source>
        <dbReference type="EMBL" id="MDQ4625481.1"/>
    </source>
</evidence>
<dbReference type="Pfam" id="PF00990">
    <property type="entry name" value="GGDEF"/>
    <property type="match status" value="1"/>
</dbReference>
<evidence type="ECO:0000256" key="1">
    <source>
        <dbReference type="ARBA" id="ARBA00012528"/>
    </source>
</evidence>
<dbReference type="InterPro" id="IPR000160">
    <property type="entry name" value="GGDEF_dom"/>
</dbReference>
<proteinExistence type="predicted"/>
<dbReference type="Proteomes" id="UP001237592">
    <property type="component" value="Unassembled WGS sequence"/>
</dbReference>
<feature type="transmembrane region" description="Helical" evidence="3">
    <location>
        <begin position="87"/>
        <end position="107"/>
    </location>
</feature>
<organism evidence="5 6">
    <name type="scientific">Janthinobacterium lividum</name>
    <dbReference type="NCBI Taxonomy" id="29581"/>
    <lineage>
        <taxon>Bacteria</taxon>
        <taxon>Pseudomonadati</taxon>
        <taxon>Pseudomonadota</taxon>
        <taxon>Betaproteobacteria</taxon>
        <taxon>Burkholderiales</taxon>
        <taxon>Oxalobacteraceae</taxon>
        <taxon>Janthinobacterium</taxon>
    </lineage>
</organism>
<evidence type="ECO:0000256" key="3">
    <source>
        <dbReference type="SAM" id="Phobius"/>
    </source>
</evidence>
<dbReference type="InterPro" id="IPR029787">
    <property type="entry name" value="Nucleotide_cyclase"/>
</dbReference>
<keyword evidence="5" id="KW-0378">Hydrolase</keyword>
<feature type="domain" description="GGDEF" evidence="4">
    <location>
        <begin position="229"/>
        <end position="354"/>
    </location>
</feature>
<dbReference type="EC" id="2.7.7.65" evidence="1"/>
<dbReference type="NCBIfam" id="TIGR00254">
    <property type="entry name" value="GGDEF"/>
    <property type="match status" value="1"/>
</dbReference>
<dbReference type="InterPro" id="IPR043128">
    <property type="entry name" value="Rev_trsase/Diguanyl_cyclase"/>
</dbReference>
<keyword evidence="5" id="KW-0548">Nucleotidyltransferase</keyword>
<dbReference type="Gene3D" id="3.30.70.270">
    <property type="match status" value="1"/>
</dbReference>
<dbReference type="GO" id="GO:0016798">
    <property type="term" value="F:hydrolase activity, acting on glycosyl bonds"/>
    <property type="evidence" value="ECO:0007669"/>
    <property type="project" value="UniProtKB-KW"/>
</dbReference>
<dbReference type="EMBL" id="JAVFKP010000001">
    <property type="protein sequence ID" value="MDQ4625481.1"/>
    <property type="molecule type" value="Genomic_DNA"/>
</dbReference>
<protein>
    <recommendedName>
        <fullName evidence="1">diguanylate cyclase</fullName>
        <ecNumber evidence="1">2.7.7.65</ecNumber>
    </recommendedName>
</protein>
<comment type="caution">
    <text evidence="5">The sequence shown here is derived from an EMBL/GenBank/DDBJ whole genome shotgun (WGS) entry which is preliminary data.</text>
</comment>
<sequence length="358" mass="38900">MRALHKKMAEICRVPHAGAYDLSQQRYFYLELKTPSLALQCMAFIGMLASYFLAGRLSYAVGQEYLICVAGVLLGIVISCRAGNLRYLNIGGLVTAIFSCAGFRVLMSASGISGYWMFPLGVLMTVSISAIASDPLTYLVLILVVWFLLGLGGFEQALLASGEWSVMYAAAGVLIGLLFSSCFFRLRYMHHVATARLEDMAYRDYLTGIPNRRCFLDALHAAMRDGKSSPAYLLMADVDDFKRINDEFGHDTGDIVLRELGQIIAASAAGCPHGRIGGEEFAMLIDADLACVAYIADQLLDTVRRSTAVRRGVTISVGIARMQGNAVADSFRRADEALYSAKLSGKDCVVFFPDAAPA</sequence>
<gene>
    <name evidence="5" type="ORF">RB624_06220</name>
</gene>
<evidence type="ECO:0000313" key="6">
    <source>
        <dbReference type="Proteomes" id="UP001237592"/>
    </source>
</evidence>
<reference evidence="5 6" key="1">
    <citation type="submission" date="2023-08" db="EMBL/GenBank/DDBJ databases">
        <title>Draft genome sequence of Janthinobacterium lividum.</title>
        <authorList>
            <person name="Chun B.H."/>
            <person name="Lee Y."/>
        </authorList>
    </citation>
    <scope>NUCLEOTIDE SEQUENCE [LARGE SCALE GENOMIC DNA]</scope>
    <source>
        <strain evidence="5 6">AMJK</strain>
    </source>
</reference>
<keyword evidence="5" id="KW-0326">Glycosidase</keyword>
<dbReference type="SUPFAM" id="SSF55073">
    <property type="entry name" value="Nucleotide cyclase"/>
    <property type="match status" value="1"/>
</dbReference>
<dbReference type="PANTHER" id="PTHR45138:SF9">
    <property type="entry name" value="DIGUANYLATE CYCLASE DGCM-RELATED"/>
    <property type="match status" value="1"/>
</dbReference>
<dbReference type="InterPro" id="IPR050469">
    <property type="entry name" value="Diguanylate_Cyclase"/>
</dbReference>
<dbReference type="PROSITE" id="PS50887">
    <property type="entry name" value="GGDEF"/>
    <property type="match status" value="1"/>
</dbReference>
<evidence type="ECO:0000259" key="4">
    <source>
        <dbReference type="PROSITE" id="PS50887"/>
    </source>
</evidence>
<accession>A0ABU0XTF3</accession>
<dbReference type="PANTHER" id="PTHR45138">
    <property type="entry name" value="REGULATORY COMPONENTS OF SENSORY TRANSDUCTION SYSTEM"/>
    <property type="match status" value="1"/>
</dbReference>
<keyword evidence="3" id="KW-0812">Transmembrane</keyword>
<keyword evidence="6" id="KW-1185">Reference proteome</keyword>
<feature type="transmembrane region" description="Helical" evidence="3">
    <location>
        <begin position="166"/>
        <end position="186"/>
    </location>
</feature>
<evidence type="ECO:0000256" key="2">
    <source>
        <dbReference type="ARBA" id="ARBA00034247"/>
    </source>
</evidence>
<feature type="transmembrane region" description="Helical" evidence="3">
    <location>
        <begin position="136"/>
        <end position="154"/>
    </location>
</feature>
<feature type="transmembrane region" description="Helical" evidence="3">
    <location>
        <begin position="36"/>
        <end position="54"/>
    </location>
</feature>
<keyword evidence="3" id="KW-0472">Membrane</keyword>
<name>A0ABU0XTF3_9BURK</name>
<keyword evidence="5" id="KW-0808">Transferase</keyword>